<dbReference type="GO" id="GO:0005886">
    <property type="term" value="C:plasma membrane"/>
    <property type="evidence" value="ECO:0007669"/>
    <property type="project" value="TreeGrafter"/>
</dbReference>
<keyword evidence="1" id="KW-1133">Transmembrane helix</keyword>
<organism evidence="2 3">
    <name type="scientific">Pristionchus entomophagus</name>
    <dbReference type="NCBI Taxonomy" id="358040"/>
    <lineage>
        <taxon>Eukaryota</taxon>
        <taxon>Metazoa</taxon>
        <taxon>Ecdysozoa</taxon>
        <taxon>Nematoda</taxon>
        <taxon>Chromadorea</taxon>
        <taxon>Rhabditida</taxon>
        <taxon>Rhabditina</taxon>
        <taxon>Diplogasteromorpha</taxon>
        <taxon>Diplogasteroidea</taxon>
        <taxon>Neodiplogasteridae</taxon>
        <taxon>Pristionchus</taxon>
    </lineage>
</organism>
<sequence>AADMIAKSRTGFLEQGLLVRDYQRTKALYKKSWAFRFDVASIIPIDYIVFAILGRPYSVARLTRLFRI</sequence>
<dbReference type="GO" id="GO:0030553">
    <property type="term" value="F:cGMP binding"/>
    <property type="evidence" value="ECO:0007669"/>
    <property type="project" value="TreeGrafter"/>
</dbReference>
<dbReference type="GO" id="GO:0005223">
    <property type="term" value="F:intracellularly cGMP-activated cation channel activity"/>
    <property type="evidence" value="ECO:0007669"/>
    <property type="project" value="TreeGrafter"/>
</dbReference>
<comment type="caution">
    <text evidence="2">The sequence shown here is derived from an EMBL/GenBank/DDBJ whole genome shotgun (WGS) entry which is preliminary data.</text>
</comment>
<dbReference type="InterPro" id="IPR050866">
    <property type="entry name" value="CNG_cation_channel"/>
</dbReference>
<keyword evidence="1" id="KW-0472">Membrane</keyword>
<dbReference type="GO" id="GO:0005222">
    <property type="term" value="F:intracellularly cAMP-activated cation channel activity"/>
    <property type="evidence" value="ECO:0007669"/>
    <property type="project" value="TreeGrafter"/>
</dbReference>
<name>A0AAV5T6A7_9BILA</name>
<dbReference type="PANTHER" id="PTHR45638">
    <property type="entry name" value="CYCLIC NUCLEOTIDE-GATED CATION CHANNEL SUBUNIT A"/>
    <property type="match status" value="1"/>
</dbReference>
<feature type="non-terminal residue" evidence="2">
    <location>
        <position position="1"/>
    </location>
</feature>
<feature type="transmembrane region" description="Helical" evidence="1">
    <location>
        <begin position="33"/>
        <end position="53"/>
    </location>
</feature>
<dbReference type="GO" id="GO:0017071">
    <property type="term" value="C:intracellular cyclic nucleotide activated cation channel complex"/>
    <property type="evidence" value="ECO:0007669"/>
    <property type="project" value="TreeGrafter"/>
</dbReference>
<proteinExistence type="predicted"/>
<evidence type="ECO:0000313" key="3">
    <source>
        <dbReference type="Proteomes" id="UP001432027"/>
    </source>
</evidence>
<evidence type="ECO:0000313" key="2">
    <source>
        <dbReference type="EMBL" id="GMS89693.1"/>
    </source>
</evidence>
<dbReference type="PANTHER" id="PTHR45638:SF11">
    <property type="entry name" value="CYCLIC NUCLEOTIDE-GATED CATION CHANNEL SUBUNIT A"/>
    <property type="match status" value="1"/>
</dbReference>
<dbReference type="Proteomes" id="UP001432027">
    <property type="component" value="Unassembled WGS sequence"/>
</dbReference>
<evidence type="ECO:0000256" key="1">
    <source>
        <dbReference type="SAM" id="Phobius"/>
    </source>
</evidence>
<dbReference type="GO" id="GO:0044877">
    <property type="term" value="F:protein-containing complex binding"/>
    <property type="evidence" value="ECO:0007669"/>
    <property type="project" value="TreeGrafter"/>
</dbReference>
<evidence type="ECO:0008006" key="4">
    <source>
        <dbReference type="Google" id="ProtNLM"/>
    </source>
</evidence>
<protein>
    <recommendedName>
        <fullName evidence="4">Glycosyl transferase</fullName>
    </recommendedName>
</protein>
<keyword evidence="3" id="KW-1185">Reference proteome</keyword>
<dbReference type="EMBL" id="BTSX01000003">
    <property type="protein sequence ID" value="GMS89693.1"/>
    <property type="molecule type" value="Genomic_DNA"/>
</dbReference>
<keyword evidence="1" id="KW-0812">Transmembrane</keyword>
<reference evidence="2" key="1">
    <citation type="submission" date="2023-10" db="EMBL/GenBank/DDBJ databases">
        <title>Genome assembly of Pristionchus species.</title>
        <authorList>
            <person name="Yoshida K."/>
            <person name="Sommer R.J."/>
        </authorList>
    </citation>
    <scope>NUCLEOTIDE SEQUENCE</scope>
    <source>
        <strain evidence="2">RS0144</strain>
    </source>
</reference>
<dbReference type="AlphaFoldDB" id="A0AAV5T6A7"/>
<gene>
    <name evidence="2" type="ORF">PENTCL1PPCAC_11869</name>
</gene>
<accession>A0AAV5T6A7</accession>
<feature type="non-terminal residue" evidence="2">
    <location>
        <position position="68"/>
    </location>
</feature>